<gene>
    <name evidence="1" type="ORF">ACAT0790_LOCUS57282</name>
</gene>
<reference evidence="1" key="1">
    <citation type="submission" date="2021-01" db="EMBL/GenBank/DDBJ databases">
        <authorList>
            <person name="Corre E."/>
            <person name="Pelletier E."/>
            <person name="Niang G."/>
            <person name="Scheremetjew M."/>
            <person name="Finn R."/>
            <person name="Kale V."/>
            <person name="Holt S."/>
            <person name="Cochrane G."/>
            <person name="Meng A."/>
            <person name="Brown T."/>
            <person name="Cohen L."/>
        </authorList>
    </citation>
    <scope>NUCLEOTIDE SEQUENCE</scope>
    <source>
        <strain evidence="1">OF101</strain>
    </source>
</reference>
<accession>A0A7S1RZI8</accession>
<name>A0A7S1RZI8_ALECA</name>
<proteinExistence type="predicted"/>
<dbReference type="EMBL" id="HBGE01096267">
    <property type="protein sequence ID" value="CAD9180510.1"/>
    <property type="molecule type" value="Transcribed_RNA"/>
</dbReference>
<sequence length="168" mass="17999">MDMFSSGFAAPWSLERVAAWRRHAGEGGLFMVQTHTLVRAGLVQEFINGSIGGSWQSRSAWNSSRLLPEFVCLHKGRRHRCDCSAPAREGAAAAAWLREVAACDSAAGRRATSGLCGEEAAQVYSELFGTYASIPLPPEASNETCGSAVPVRHLGLSLSDSFSYDCCV</sequence>
<evidence type="ECO:0000313" key="1">
    <source>
        <dbReference type="EMBL" id="CAD9180510.1"/>
    </source>
</evidence>
<protein>
    <submittedName>
        <fullName evidence="1">Uncharacterized protein</fullName>
    </submittedName>
</protein>
<dbReference type="AlphaFoldDB" id="A0A7S1RZI8"/>
<organism evidence="1">
    <name type="scientific">Alexandrium catenella</name>
    <name type="common">Red tide dinoflagellate</name>
    <name type="synonym">Gonyaulax catenella</name>
    <dbReference type="NCBI Taxonomy" id="2925"/>
    <lineage>
        <taxon>Eukaryota</taxon>
        <taxon>Sar</taxon>
        <taxon>Alveolata</taxon>
        <taxon>Dinophyceae</taxon>
        <taxon>Gonyaulacales</taxon>
        <taxon>Pyrocystaceae</taxon>
        <taxon>Alexandrium</taxon>
    </lineage>
</organism>